<feature type="compositionally biased region" description="Basic residues" evidence="3">
    <location>
        <begin position="139"/>
        <end position="150"/>
    </location>
</feature>
<dbReference type="Gene3D" id="3.30.420.10">
    <property type="entry name" value="Ribonuclease H-like superfamily/Ribonuclease H"/>
    <property type="match status" value="1"/>
</dbReference>
<dbReference type="Pfam" id="PF22936">
    <property type="entry name" value="Pol_BBD"/>
    <property type="match status" value="1"/>
</dbReference>
<comment type="caution">
    <text evidence="5">The sequence shown here is derived from an EMBL/GenBank/DDBJ whole genome shotgun (WGS) entry which is preliminary data.</text>
</comment>
<evidence type="ECO:0000256" key="2">
    <source>
        <dbReference type="PROSITE-ProRule" id="PRU00047"/>
    </source>
</evidence>
<name>A0A5D3C256_CUCMM</name>
<dbReference type="Proteomes" id="UP000321947">
    <property type="component" value="Unassembled WGS sequence"/>
</dbReference>
<dbReference type="PANTHER" id="PTHR11439">
    <property type="entry name" value="GAG-POL-RELATED RETROTRANSPOSON"/>
    <property type="match status" value="1"/>
</dbReference>
<organism evidence="5 6">
    <name type="scientific">Cucumis melo var. makuwa</name>
    <name type="common">Oriental melon</name>
    <dbReference type="NCBI Taxonomy" id="1194695"/>
    <lineage>
        <taxon>Eukaryota</taxon>
        <taxon>Viridiplantae</taxon>
        <taxon>Streptophyta</taxon>
        <taxon>Embryophyta</taxon>
        <taxon>Tracheophyta</taxon>
        <taxon>Spermatophyta</taxon>
        <taxon>Magnoliopsida</taxon>
        <taxon>eudicotyledons</taxon>
        <taxon>Gunneridae</taxon>
        <taxon>Pentapetalae</taxon>
        <taxon>rosids</taxon>
        <taxon>fabids</taxon>
        <taxon>Cucurbitales</taxon>
        <taxon>Cucurbitaceae</taxon>
        <taxon>Benincaseae</taxon>
        <taxon>Cucumis</taxon>
    </lineage>
</organism>
<evidence type="ECO:0000313" key="6">
    <source>
        <dbReference type="Proteomes" id="UP000321947"/>
    </source>
</evidence>
<keyword evidence="2" id="KW-0479">Metal-binding</keyword>
<dbReference type="PROSITE" id="PS50158">
    <property type="entry name" value="ZF_CCHC"/>
    <property type="match status" value="1"/>
</dbReference>
<dbReference type="AlphaFoldDB" id="A0A5D3C256"/>
<dbReference type="InterPro" id="IPR036875">
    <property type="entry name" value="Znf_CCHC_sf"/>
</dbReference>
<dbReference type="PANTHER" id="PTHR11439:SF467">
    <property type="entry name" value="INTEGRASE CATALYTIC DOMAIN-CONTAINING PROTEIN"/>
    <property type="match status" value="1"/>
</dbReference>
<keyword evidence="1" id="KW-0378">Hydrolase</keyword>
<keyword evidence="1" id="KW-0064">Aspartyl protease</keyword>
<dbReference type="CDD" id="cd09272">
    <property type="entry name" value="RNase_HI_RT_Ty1"/>
    <property type="match status" value="1"/>
</dbReference>
<dbReference type="GO" id="GO:0004190">
    <property type="term" value="F:aspartic-type endopeptidase activity"/>
    <property type="evidence" value="ECO:0007669"/>
    <property type="project" value="UniProtKB-KW"/>
</dbReference>
<evidence type="ECO:0000259" key="4">
    <source>
        <dbReference type="PROSITE" id="PS50158"/>
    </source>
</evidence>
<evidence type="ECO:0000256" key="1">
    <source>
        <dbReference type="ARBA" id="ARBA00022750"/>
    </source>
</evidence>
<feature type="domain" description="CCHC-type" evidence="4">
    <location>
        <begin position="174"/>
        <end position="188"/>
    </location>
</feature>
<evidence type="ECO:0000313" key="5">
    <source>
        <dbReference type="EMBL" id="TYK04469.1"/>
    </source>
</evidence>
<dbReference type="InterPro" id="IPR036397">
    <property type="entry name" value="RNaseH_sf"/>
</dbReference>
<accession>A0A5D3C256</accession>
<dbReference type="Pfam" id="PF14223">
    <property type="entry name" value="Retrotran_gag_2"/>
    <property type="match status" value="1"/>
</dbReference>
<dbReference type="GO" id="GO:0008270">
    <property type="term" value="F:zinc ion binding"/>
    <property type="evidence" value="ECO:0007669"/>
    <property type="project" value="UniProtKB-KW"/>
</dbReference>
<dbReference type="InterPro" id="IPR001878">
    <property type="entry name" value="Znf_CCHC"/>
</dbReference>
<gene>
    <name evidence="5" type="ORF">E5676_scaffold409G00760</name>
</gene>
<keyword evidence="1" id="KW-0645">Protease</keyword>
<dbReference type="EMBL" id="SSTD01014204">
    <property type="protein sequence ID" value="TYK04469.1"/>
    <property type="molecule type" value="Genomic_DNA"/>
</dbReference>
<evidence type="ECO:0000256" key="3">
    <source>
        <dbReference type="SAM" id="MobiDB-lite"/>
    </source>
</evidence>
<sequence length="797" mass="91219">MTVANNIKSTIKNTEDAKEFMKSVEKCSQSESADKSLVGTLMSTLTNIKFDGSRTIHEYILEMTNLPARLNTMRMEVNENFLVTFILNSLPSEYGPFHMNYNTLKDKWNVHELQSMLIQEEARLKKPIIHSTNLMGHKGAGKKPGKKNGKGNHGQLKVKQSSAPIHKKGQIKDKCRFCNKPGHYQKDCLKRKAWFENKGKHNALVCFESNLTEVPYNTWWIDSGCTIHVSNTMQGFLTTRITNPNERLIFMGNRVKVPVEAVGTYRLTLDTGHHLDLYDTFYVPSISRNLISLSKLDTSVERQLDRKVKILRSDRVGEYYGKYDENGQCPGPFAKFLESHGICAQYTMLGTPQQNGVAKRVPSKSVPKTPFELWTGRKPSLRHLHVWGCQVEYEKVETGNVRFIENDIISGSLEPRKVEIQEVRVEIPSSITSSQVVVPVVVDAVNNPQEQQINVQTPHNDIVTNEPVTEEPQEIELRRFVRSRRSAISDDYLVYWHESEFDLSIDNDPVSFSQVIKRDNSTKWLDAMKEELKSMNDNEVWDLVELPKESKRVGCKWVFKTKRDSNGNIERYKARLVAKGYTQKDGIDYKETFSPVSKKDSLRIIMALVAHYDLELYQMDVKTAFLNGNLDEEVFMDQPEGFMVEGKEHMVCKLKRSIYGLKQASRQWYQSNPGMDHWKAAKKVLRYLQGTKDYMLTYKRSDHLEVIGYSDSDFLGCVDTRKSTFGYLFLLAEGAISWKSAKQSIIAASTMEVEFVACFEATVHGLWLRNFISGLGIIDSIVKPLRIYCDNSAAVFF</sequence>
<dbReference type="SUPFAM" id="SSF57756">
    <property type="entry name" value="Retrovirus zinc finger-like domains"/>
    <property type="match status" value="1"/>
</dbReference>
<feature type="region of interest" description="Disordered" evidence="3">
    <location>
        <begin position="134"/>
        <end position="163"/>
    </location>
</feature>
<keyword evidence="2" id="KW-0862">Zinc</keyword>
<dbReference type="GO" id="GO:0003676">
    <property type="term" value="F:nucleic acid binding"/>
    <property type="evidence" value="ECO:0007669"/>
    <property type="project" value="InterPro"/>
</dbReference>
<dbReference type="SUPFAM" id="SSF53098">
    <property type="entry name" value="Ribonuclease H-like"/>
    <property type="match status" value="1"/>
</dbReference>
<dbReference type="Pfam" id="PF07727">
    <property type="entry name" value="RVT_2"/>
    <property type="match status" value="1"/>
</dbReference>
<reference evidence="5 6" key="1">
    <citation type="submission" date="2019-08" db="EMBL/GenBank/DDBJ databases">
        <title>Draft genome sequences of two oriental melons (Cucumis melo L. var makuwa).</title>
        <authorList>
            <person name="Kwon S.-Y."/>
        </authorList>
    </citation>
    <scope>NUCLEOTIDE SEQUENCE [LARGE SCALE GENOMIC DNA]</scope>
    <source>
        <strain evidence="6">cv. Chang Bougi</strain>
        <tissue evidence="5">Leaf</tissue>
    </source>
</reference>
<keyword evidence="2" id="KW-0863">Zinc-finger</keyword>
<dbReference type="InterPro" id="IPR054722">
    <property type="entry name" value="PolX-like_BBD"/>
</dbReference>
<proteinExistence type="predicted"/>
<dbReference type="InterPro" id="IPR012337">
    <property type="entry name" value="RNaseH-like_sf"/>
</dbReference>
<dbReference type="InterPro" id="IPR043502">
    <property type="entry name" value="DNA/RNA_pol_sf"/>
</dbReference>
<protein>
    <submittedName>
        <fullName evidence="5">Copia-like pol polyprotein</fullName>
    </submittedName>
</protein>
<dbReference type="SUPFAM" id="SSF56672">
    <property type="entry name" value="DNA/RNA polymerases"/>
    <property type="match status" value="1"/>
</dbReference>
<dbReference type="InterPro" id="IPR013103">
    <property type="entry name" value="RVT_2"/>
</dbReference>